<keyword evidence="3" id="KW-1185">Reference proteome</keyword>
<organism evidence="2 3">
    <name type="scientific">Streptomyces phage BillNye</name>
    <dbReference type="NCBI Taxonomy" id="2079426"/>
    <lineage>
        <taxon>Viruses</taxon>
        <taxon>Duplodnaviria</taxon>
        <taxon>Heunggongvirae</taxon>
        <taxon>Uroviricota</taxon>
        <taxon>Caudoviricetes</taxon>
        <taxon>Stanwilliamsviridae</taxon>
        <taxon>Loccivirinae</taxon>
        <taxon>Wilnyevirus</taxon>
        <taxon>Wilnyevirus billnye</taxon>
    </lineage>
</organism>
<keyword evidence="1" id="KW-1133">Transmembrane helix</keyword>
<name>A0A2L1IW20_9CAUD</name>
<accession>A0A2L1IW20</accession>
<reference evidence="2 3" key="1">
    <citation type="submission" date="2018-01" db="EMBL/GenBank/DDBJ databases">
        <authorList>
            <person name="Grinwald M.F."/>
            <person name="Tasoff P."/>
            <person name="Simpson K.F."/>
            <person name="Vasser A."/>
            <person name="Shaffer C.D."/>
            <person name="Weston-Hafer K.A."/>
            <person name="Russell D.A."/>
            <person name="Pope W.H."/>
            <person name="Jacobs-Sera D."/>
            <person name="Hendrix R.W."/>
            <person name="Hatfull G.F."/>
        </authorList>
    </citation>
    <scope>NUCLEOTIDE SEQUENCE [LARGE SCALE GENOMIC DNA]</scope>
</reference>
<protein>
    <submittedName>
        <fullName evidence="2">Uncharacterized protein</fullName>
    </submittedName>
</protein>
<evidence type="ECO:0000256" key="1">
    <source>
        <dbReference type="SAM" id="Phobius"/>
    </source>
</evidence>
<dbReference type="Proteomes" id="UP000241925">
    <property type="component" value="Segment"/>
</dbReference>
<evidence type="ECO:0000313" key="3">
    <source>
        <dbReference type="Proteomes" id="UP000241925"/>
    </source>
</evidence>
<sequence>MDIRTVRIAGYALLLCCAALLSAGNTALETDQTVLANFEFFIAMLCFTNGGMAIAMTNGIK</sequence>
<feature type="transmembrane region" description="Helical" evidence="1">
    <location>
        <begin position="40"/>
        <end position="60"/>
    </location>
</feature>
<gene>
    <name evidence="2" type="ORF">SEA_BILLNYE_194</name>
</gene>
<dbReference type="EMBL" id="MG757153">
    <property type="protein sequence ID" value="AVD99366.1"/>
    <property type="molecule type" value="Genomic_DNA"/>
</dbReference>
<evidence type="ECO:0000313" key="2">
    <source>
        <dbReference type="EMBL" id="AVD99366.1"/>
    </source>
</evidence>
<keyword evidence="1" id="KW-0472">Membrane</keyword>
<keyword evidence="1" id="KW-0812">Transmembrane</keyword>
<proteinExistence type="predicted"/>